<dbReference type="Proteomes" id="UP000268162">
    <property type="component" value="Unassembled WGS sequence"/>
</dbReference>
<dbReference type="CDD" id="cd14046">
    <property type="entry name" value="STKc_EIF2AK4_GCN2_rpt2"/>
    <property type="match status" value="1"/>
</dbReference>
<evidence type="ECO:0000256" key="3">
    <source>
        <dbReference type="ARBA" id="ARBA00022679"/>
    </source>
</evidence>
<feature type="region of interest" description="Disordered" evidence="13">
    <location>
        <begin position="688"/>
        <end position="729"/>
    </location>
</feature>
<dbReference type="PANTHER" id="PTHR11042">
    <property type="entry name" value="EUKARYOTIC TRANSLATION INITIATION FACTOR 2-ALPHA KINASE EIF2-ALPHA KINASE -RELATED"/>
    <property type="match status" value="1"/>
</dbReference>
<evidence type="ECO:0000313" key="16">
    <source>
        <dbReference type="EMBL" id="RKP34192.1"/>
    </source>
</evidence>
<dbReference type="SMART" id="SM00220">
    <property type="entry name" value="S_TKc"/>
    <property type="match status" value="1"/>
</dbReference>
<keyword evidence="2" id="KW-0723">Serine/threonine-protein kinase</keyword>
<reference evidence="17" key="1">
    <citation type="journal article" date="2018" name="Nat. Microbiol.">
        <title>Leveraging single-cell genomics to expand the fungal tree of life.</title>
        <authorList>
            <person name="Ahrendt S.R."/>
            <person name="Quandt C.A."/>
            <person name="Ciobanu D."/>
            <person name="Clum A."/>
            <person name="Salamov A."/>
            <person name="Andreopoulos B."/>
            <person name="Cheng J.F."/>
            <person name="Woyke T."/>
            <person name="Pelin A."/>
            <person name="Henrissat B."/>
            <person name="Reynolds N.K."/>
            <person name="Benny G.L."/>
            <person name="Smith M.E."/>
            <person name="James T.Y."/>
            <person name="Grigoriev I.V."/>
        </authorList>
    </citation>
    <scope>NUCLEOTIDE SEQUENCE [LARGE SCALE GENOMIC DNA]</scope>
    <source>
        <strain evidence="17">RSA 468</strain>
    </source>
</reference>
<dbReference type="GO" id="GO:0005524">
    <property type="term" value="F:ATP binding"/>
    <property type="evidence" value="ECO:0007669"/>
    <property type="project" value="UniProtKB-UniRule"/>
</dbReference>
<feature type="binding site" evidence="12">
    <location>
        <position position="582"/>
    </location>
    <ligand>
        <name>ATP</name>
        <dbReference type="ChEBI" id="CHEBI:30616"/>
    </ligand>
</feature>
<comment type="catalytic activity">
    <reaction evidence="8">
        <text>L-threonyl-[protein] + ATP = O-phospho-L-threonyl-[protein] + ADP + H(+)</text>
        <dbReference type="Rhea" id="RHEA:46608"/>
        <dbReference type="Rhea" id="RHEA-COMP:11060"/>
        <dbReference type="Rhea" id="RHEA-COMP:11605"/>
        <dbReference type="ChEBI" id="CHEBI:15378"/>
        <dbReference type="ChEBI" id="CHEBI:30013"/>
        <dbReference type="ChEBI" id="CHEBI:30616"/>
        <dbReference type="ChEBI" id="CHEBI:61977"/>
        <dbReference type="ChEBI" id="CHEBI:456216"/>
        <dbReference type="EC" id="2.7.11.1"/>
    </reaction>
</comment>
<dbReference type="STRING" id="215637.A0A4P9ZNR7"/>
<gene>
    <name evidence="16" type="ORF">BJ085DRAFT_15966</name>
</gene>
<name>A0A4P9ZNR7_9FUNG</name>
<feature type="domain" description="Protein kinase" evidence="14">
    <location>
        <begin position="552"/>
        <end position="986"/>
    </location>
</feature>
<dbReference type="SUPFAM" id="SSF54495">
    <property type="entry name" value="UBC-like"/>
    <property type="match status" value="1"/>
</dbReference>
<dbReference type="CDD" id="cd23823">
    <property type="entry name" value="RWD_GCN2"/>
    <property type="match status" value="1"/>
</dbReference>
<dbReference type="PROSITE" id="PS00107">
    <property type="entry name" value="PROTEIN_KINASE_ATP"/>
    <property type="match status" value="1"/>
</dbReference>
<dbReference type="Gene3D" id="3.10.110.10">
    <property type="entry name" value="Ubiquitin Conjugating Enzyme"/>
    <property type="match status" value="1"/>
</dbReference>
<keyword evidence="4 11" id="KW-0547">Nucleotide-binding</keyword>
<dbReference type="Gene3D" id="1.10.510.10">
    <property type="entry name" value="Transferase(Phosphotransferase) domain 1"/>
    <property type="match status" value="3"/>
</dbReference>
<feature type="binding site" evidence="11">
    <location>
        <begin position="558"/>
        <end position="566"/>
    </location>
    <ligand>
        <name>ATP</name>
        <dbReference type="ChEBI" id="CHEBI:30616"/>
    </ligand>
</feature>
<dbReference type="PROSITE" id="PS00108">
    <property type="entry name" value="PROTEIN_KINASE_ST"/>
    <property type="match status" value="1"/>
</dbReference>
<feature type="compositionally biased region" description="Low complexity" evidence="13">
    <location>
        <begin position="707"/>
        <end position="728"/>
    </location>
</feature>
<dbReference type="InterPro" id="IPR016255">
    <property type="entry name" value="Gcn2"/>
</dbReference>
<dbReference type="SMART" id="SM00591">
    <property type="entry name" value="RWD"/>
    <property type="match status" value="1"/>
</dbReference>
<evidence type="ECO:0000256" key="6">
    <source>
        <dbReference type="ARBA" id="ARBA00022840"/>
    </source>
</evidence>
<evidence type="ECO:0000256" key="7">
    <source>
        <dbReference type="ARBA" id="ARBA00037982"/>
    </source>
</evidence>
<dbReference type="Pfam" id="PF05773">
    <property type="entry name" value="RWD"/>
    <property type="match status" value="1"/>
</dbReference>
<dbReference type="EMBL" id="ML003316">
    <property type="protein sequence ID" value="RKP34192.1"/>
    <property type="molecule type" value="Genomic_DNA"/>
</dbReference>
<dbReference type="SUPFAM" id="SSF55681">
    <property type="entry name" value="Class II aaRS and biotin synthetases"/>
    <property type="match status" value="1"/>
</dbReference>
<organism evidence="16 17">
    <name type="scientific">Dimargaris cristalligena</name>
    <dbReference type="NCBI Taxonomy" id="215637"/>
    <lineage>
        <taxon>Eukaryota</taxon>
        <taxon>Fungi</taxon>
        <taxon>Fungi incertae sedis</taxon>
        <taxon>Zoopagomycota</taxon>
        <taxon>Kickxellomycotina</taxon>
        <taxon>Dimargaritomycetes</taxon>
        <taxon>Dimargaritales</taxon>
        <taxon>Dimargaritaceae</taxon>
        <taxon>Dimargaris</taxon>
    </lineage>
</organism>
<evidence type="ECO:0000256" key="13">
    <source>
        <dbReference type="SAM" id="MobiDB-lite"/>
    </source>
</evidence>
<evidence type="ECO:0000259" key="14">
    <source>
        <dbReference type="PROSITE" id="PS50011"/>
    </source>
</evidence>
<keyword evidence="17" id="KW-1185">Reference proteome</keyword>
<dbReference type="InterPro" id="IPR041715">
    <property type="entry name" value="HisRS-like_core"/>
</dbReference>
<dbReference type="InterPro" id="IPR008271">
    <property type="entry name" value="Ser/Thr_kinase_AS"/>
</dbReference>
<sequence length="1391" mass="156176">MDDLSAGELQELQANELAALEAIYMQDFERVESASVWKITAPAPEFRLTLRPLETDLQAQVHAVLHVRFPKLYPRKPPIVALDSHQGLEPAQVHDLQGQIADAVIASTGGEMVFELATLVQEFITAHHAPLKPPSAGAIVPSESAHHAMVQRAERIRQAELAREAEERQRLLLQENEARFHADRELEQRILQDLDLKRALIWKERQKQQRFVAPPALAPNPTTLAETGPLASLSHYLALTTTDGQSPGGWRPLIVLSTPAHLGPDDSLASSFRTLVCSPALPFAGIGSLSTSVLRSVPTAVGPGLATTGLSLCVLMESIGNGITLSHALQSCGPLVWSQAKYYVKQLLYSLVYIHSNGFVHKAIDMNLQFPFALGGTASVSQSATGAPTYNKKCDVFDLGLVVLDMVLGLETRSDNTPVEDRYQRLVPLVPPSMAQVVHKMLTRDRRQQPTALELLADPFFRETTEENVERIPALYLLGGSSGQWTMETGSASGTHTPDSRLGKPDTVGLELPSPSRALGILTSPMMAPTSATAITSSSYNKHTLSRYRSDFEEIEFLGKGGYGEVVKARNKLDDRFYAVKKIKLDPRDVETNRKILREVTTLSRLHHEYVVRYYTTWFEDANGEWGNHASSSEDGLGGSSDSRLFESGSDFESDASSASDILTNSAFHNDLLFVDESHSKSIPGIHFGRIGGEYNRSTRSRRRVHSASSSSASTPVSPAPTVSTTPSLFSADILSERRSSGTGRASASPRMIQRGARGTLRSAKDAGNMASPARNSMRRDYRILYIQMEYCEKNTLRDAIDLGLSLDECWRLFRQILEGLVYIHAQGMIHRDLKPSNVFLDANGDVKIGDFGLATSNQTQINASTIRSRHASLDRDPEDSMTSDIGTTLYVAPEVTQSLKGGGSRYNQKVDMYSLGIIFFEMCYPLQTGMERVKVLHDLRRAEVVFPSEFPDHHLANQRRIIEWLLKHNPRDRPTSLELFQSDYLPPRMEDDYIQECVRTIANPNTPYYNRLMSALFDQFPERPKDFTYDFYSDVADLEHTNSVYYDRVHDYLSRIFRRHGAVEVCTPLLMPRLDIYDQFQKPVHVMDPTGTLVQLPYDLTLPFARYVARNKIQELKRFSFDKIYKENPVGGQPRQVYEVDFDSVWAHPNNPIGGAEVFKIVDEIFEDLPIYAHKPLIFLVNHSCLLDTIFDHLRIPEDLRRPCCSFLRQLGVSLSMVQVRQNLMAHLDLPRHVLDTLERFNIQGDLATLRKLFQTLIPADATRLTARWQDALEDLGRLELALNPFTLKHRWTYCPLLVNNYYYYKDHFFFQFVVDNKKREVLATGGRYDKLVQFFQAPTTLSKGGVAAAGVNIAIQKVIFEIANYQSTFLRSLSRSKHDTVPPSFGLWA</sequence>
<dbReference type="FunFam" id="1.10.510.10:FF:000948">
    <property type="entry name" value="Related to GCN2-ser/thr protein kinase"/>
    <property type="match status" value="1"/>
</dbReference>
<dbReference type="EC" id="2.7.11.1" evidence="1"/>
<evidence type="ECO:0000313" key="17">
    <source>
        <dbReference type="Proteomes" id="UP000268162"/>
    </source>
</evidence>
<dbReference type="InterPro" id="IPR017441">
    <property type="entry name" value="Protein_kinase_ATP_BS"/>
</dbReference>
<proteinExistence type="inferred from homology"/>
<evidence type="ECO:0000256" key="2">
    <source>
        <dbReference type="ARBA" id="ARBA00022527"/>
    </source>
</evidence>
<dbReference type="Pfam" id="PF00069">
    <property type="entry name" value="Pkinase"/>
    <property type="match status" value="2"/>
</dbReference>
<evidence type="ECO:0000256" key="10">
    <source>
        <dbReference type="PIRSR" id="PIRSR000660-1"/>
    </source>
</evidence>
<evidence type="ECO:0000256" key="9">
    <source>
        <dbReference type="ARBA" id="ARBA00048679"/>
    </source>
</evidence>
<accession>A0A4P9ZNR7</accession>
<dbReference type="InterPro" id="IPR011009">
    <property type="entry name" value="Kinase-like_dom_sf"/>
</dbReference>
<feature type="non-terminal residue" evidence="16">
    <location>
        <position position="1391"/>
    </location>
</feature>
<feature type="domain" description="RWD" evidence="15">
    <location>
        <begin position="15"/>
        <end position="127"/>
    </location>
</feature>
<dbReference type="InterPro" id="IPR006575">
    <property type="entry name" value="RWD_dom"/>
</dbReference>
<keyword evidence="6 11" id="KW-0067">ATP-binding</keyword>
<evidence type="ECO:0000256" key="4">
    <source>
        <dbReference type="ARBA" id="ARBA00022741"/>
    </source>
</evidence>
<protein>
    <recommendedName>
        <fullName evidence="1">non-specific serine/threonine protein kinase</fullName>
        <ecNumber evidence="1">2.7.11.1</ecNumber>
    </recommendedName>
</protein>
<dbReference type="PIRSF" id="PIRSF000660">
    <property type="entry name" value="Ser/Thr_PK_GCN2"/>
    <property type="match status" value="1"/>
</dbReference>
<evidence type="ECO:0000256" key="5">
    <source>
        <dbReference type="ARBA" id="ARBA00022777"/>
    </source>
</evidence>
<dbReference type="GO" id="GO:0000077">
    <property type="term" value="P:DNA damage checkpoint signaling"/>
    <property type="evidence" value="ECO:0007669"/>
    <property type="project" value="InterPro"/>
</dbReference>
<dbReference type="InterPro" id="IPR000719">
    <property type="entry name" value="Prot_kinase_dom"/>
</dbReference>
<feature type="binding site" evidence="11">
    <location>
        <position position="581"/>
    </location>
    <ligand>
        <name>ATP</name>
        <dbReference type="ChEBI" id="CHEBI:30616"/>
    </ligand>
</feature>
<dbReference type="InterPro" id="IPR016135">
    <property type="entry name" value="UBQ-conjugating_enzyme/RWD"/>
</dbReference>
<dbReference type="SUPFAM" id="SSF56112">
    <property type="entry name" value="Protein kinase-like (PK-like)"/>
    <property type="match status" value="2"/>
</dbReference>
<evidence type="ECO:0000256" key="11">
    <source>
        <dbReference type="PIRSR" id="PIRSR000660-2"/>
    </source>
</evidence>
<dbReference type="GO" id="GO:0005829">
    <property type="term" value="C:cytosol"/>
    <property type="evidence" value="ECO:0007669"/>
    <property type="project" value="TreeGrafter"/>
</dbReference>
<evidence type="ECO:0000256" key="1">
    <source>
        <dbReference type="ARBA" id="ARBA00012513"/>
    </source>
</evidence>
<dbReference type="InterPro" id="IPR045864">
    <property type="entry name" value="aa-tRNA-synth_II/BPL/LPL"/>
</dbReference>
<dbReference type="GO" id="GO:0009893">
    <property type="term" value="P:positive regulation of metabolic process"/>
    <property type="evidence" value="ECO:0007669"/>
    <property type="project" value="UniProtKB-ARBA"/>
</dbReference>
<dbReference type="GO" id="GO:1990625">
    <property type="term" value="P:negative regulation of cytoplasmic translational initiation in response to stress"/>
    <property type="evidence" value="ECO:0007669"/>
    <property type="project" value="TreeGrafter"/>
</dbReference>
<dbReference type="FunFam" id="3.10.110.10:FF:000050">
    <property type="entry name" value="eIF-2-alpha kinase GCN2"/>
    <property type="match status" value="1"/>
</dbReference>
<comment type="similarity">
    <text evidence="7">Belongs to the protein kinase superfamily. Ser/Thr protein kinase family. GCN2 subfamily.</text>
</comment>
<evidence type="ECO:0000256" key="8">
    <source>
        <dbReference type="ARBA" id="ARBA00047899"/>
    </source>
</evidence>
<dbReference type="InterPro" id="IPR050339">
    <property type="entry name" value="CC_SR_Kinase"/>
</dbReference>
<dbReference type="PANTHER" id="PTHR11042:SF136">
    <property type="entry name" value="EIF-2-ALPHA KINASE GCN2"/>
    <property type="match status" value="1"/>
</dbReference>
<keyword evidence="5 16" id="KW-0418">Kinase</keyword>
<feature type="active site" description="Proton acceptor" evidence="10">
    <location>
        <position position="833"/>
    </location>
</feature>
<dbReference type="PROSITE" id="PS50011">
    <property type="entry name" value="PROTEIN_KINASE_DOM"/>
    <property type="match status" value="1"/>
</dbReference>
<dbReference type="GO" id="GO:0004694">
    <property type="term" value="F:eukaryotic translation initiation factor 2alpha kinase activity"/>
    <property type="evidence" value="ECO:0007669"/>
    <property type="project" value="InterPro"/>
</dbReference>
<dbReference type="Gene3D" id="3.30.930.10">
    <property type="entry name" value="Bira Bifunctional Protein, Domain 2"/>
    <property type="match status" value="1"/>
</dbReference>
<keyword evidence="3" id="KW-0808">Transferase</keyword>
<evidence type="ECO:0000259" key="15">
    <source>
        <dbReference type="PROSITE" id="PS50908"/>
    </source>
</evidence>
<evidence type="ECO:0000256" key="12">
    <source>
        <dbReference type="PROSITE-ProRule" id="PRU10141"/>
    </source>
</evidence>
<dbReference type="Pfam" id="PF13393">
    <property type="entry name" value="tRNA-synt_His"/>
    <property type="match status" value="1"/>
</dbReference>
<dbReference type="Gene3D" id="3.30.200.20">
    <property type="entry name" value="Phosphorylase Kinase, domain 1"/>
    <property type="match status" value="1"/>
</dbReference>
<dbReference type="GO" id="GO:0005634">
    <property type="term" value="C:nucleus"/>
    <property type="evidence" value="ECO:0007669"/>
    <property type="project" value="TreeGrafter"/>
</dbReference>
<dbReference type="FunFam" id="3.30.200.20:FF:000379">
    <property type="entry name" value="eIF-2-alpha kinase GCN2"/>
    <property type="match status" value="1"/>
</dbReference>
<comment type="catalytic activity">
    <reaction evidence="9">
        <text>L-seryl-[protein] + ATP = O-phospho-L-seryl-[protein] + ADP + H(+)</text>
        <dbReference type="Rhea" id="RHEA:17989"/>
        <dbReference type="Rhea" id="RHEA-COMP:9863"/>
        <dbReference type="Rhea" id="RHEA-COMP:11604"/>
        <dbReference type="ChEBI" id="CHEBI:15378"/>
        <dbReference type="ChEBI" id="CHEBI:29999"/>
        <dbReference type="ChEBI" id="CHEBI:30616"/>
        <dbReference type="ChEBI" id="CHEBI:83421"/>
        <dbReference type="ChEBI" id="CHEBI:456216"/>
        <dbReference type="EC" id="2.7.11.1"/>
    </reaction>
</comment>
<dbReference type="PROSITE" id="PS50908">
    <property type="entry name" value="RWD"/>
    <property type="match status" value="1"/>
</dbReference>